<dbReference type="SUPFAM" id="SSF101898">
    <property type="entry name" value="NHL repeat"/>
    <property type="match status" value="2"/>
</dbReference>
<dbReference type="CDD" id="cd05819">
    <property type="entry name" value="NHL"/>
    <property type="match status" value="1"/>
</dbReference>
<dbReference type="Pfam" id="PF18962">
    <property type="entry name" value="Por_Secre_tail"/>
    <property type="match status" value="1"/>
</dbReference>
<dbReference type="InterPro" id="IPR050952">
    <property type="entry name" value="TRIM-NHL_E3_ligases"/>
</dbReference>
<dbReference type="SUPFAM" id="SSF63825">
    <property type="entry name" value="YWTD domain"/>
    <property type="match status" value="1"/>
</dbReference>
<dbReference type="InterPro" id="IPR018765">
    <property type="entry name" value="DUF2341"/>
</dbReference>
<dbReference type="RefSeq" id="WP_134335935.1">
    <property type="nucleotide sequence ID" value="NZ_BMCZ01000004.1"/>
</dbReference>
<evidence type="ECO:0000256" key="1">
    <source>
        <dbReference type="ARBA" id="ARBA00022737"/>
    </source>
</evidence>
<dbReference type="InterPro" id="IPR015919">
    <property type="entry name" value="Cadherin-like_sf"/>
</dbReference>
<reference evidence="5 8" key="3">
    <citation type="submission" date="2020-08" db="EMBL/GenBank/DDBJ databases">
        <title>Genomic Encyclopedia of Type Strains, Phase IV (KMG-IV): sequencing the most valuable type-strain genomes for metagenomic binning, comparative biology and taxonomic classification.</title>
        <authorList>
            <person name="Goeker M."/>
        </authorList>
    </citation>
    <scope>NUCLEOTIDE SEQUENCE [LARGE SCALE GENOMIC DNA]</scope>
    <source>
        <strain evidence="5 8">DSM 100995</strain>
    </source>
</reference>
<reference evidence="6 7" key="1">
    <citation type="journal article" date="2016" name="Int. J. Syst. Evol. Microbiol.">
        <title>Proposal of Mucilaginibacter phyllosphaerae sp. nov. isolated from the phyllosphere of Galium album.</title>
        <authorList>
            <person name="Aydogan E.L."/>
            <person name="Busse H.J."/>
            <person name="Moser G."/>
            <person name="Muller C."/>
            <person name="Kampfer P."/>
            <person name="Glaeser S.P."/>
        </authorList>
    </citation>
    <scope>NUCLEOTIDE SEQUENCE [LARGE SCALE GENOMIC DNA]</scope>
    <source>
        <strain evidence="6 7">PP-F2FG21</strain>
    </source>
</reference>
<dbReference type="EMBL" id="SNQG01000002">
    <property type="protein sequence ID" value="TEW67901.1"/>
    <property type="molecule type" value="Genomic_DNA"/>
</dbReference>
<gene>
    <name evidence="6" type="ORF">E2R65_07910</name>
    <name evidence="5" type="ORF">GGR35_001043</name>
</gene>
<protein>
    <submittedName>
        <fullName evidence="6">DUF2341 domain-containing protein</fullName>
    </submittedName>
    <submittedName>
        <fullName evidence="5">Sugar lactone lactonase YvrE</fullName>
    </submittedName>
</protein>
<sequence length="2119" mass="220436">MKKLLLRYFLAIGFICLSVSLRAQVLFTSLQGNAPTYVRGVSNAVVYGLSVFVPAGSTFTGGPANIASSQGLNGGQVTSVSLRQTASANPNLAASAPLNTYSANPGGLGIQLGGWPSLTGAAGTGSTFYFYILINFSTTTNALSPFNFSLPSAAQITQNGFSGGITVNNTNSQTYNFSTPPLNPVFSYATPQTFTVGTAITALAPTHSGGAVGTYSPQVFSSTIAGPSGVDVSPVTGNIVALSNFSNTLSYFSPTGTIIATNPYLTGTYTLVNPKQLIFDGNANLYISDYGNNRIVKVTPGGVVSYITGISQPLGLAVDASNNIYVASSNTGNVYRIAAGATTSTIFKSGFTAPSAVAINSAGDLFVGQNGVVNKVVSGTTTIVSFATGFSGSPSTLDFDPGGNLTVVDGGNNAIKKVTPYGTVTTVLTGLNGPSGVAYDAAGNILVTNYNSTNVQKYTGSYYSISPALPAGLTLNPVTGIITGTPTAATTATSYTVTGTNANGSGTAIINITVNPLPPTISYVSPQTYTVNTAITALNPTTTNSPTSFTTTGLPAGLSLNPTTGQITGTPTTISTATSYAITATNISGSATFNLSITVNPPAPALSYATPQFYTVGTTITPLAPTLTGGDVGAYGAPATFVNITQSNGVAVNPATGYVYVTSTNNNATYIYNATGTLLFTQNAAKYGYNSPAGVVVDAAGTTYVANRGTGTIVKTTSANYVTILTGFTEPTGVSLDAAGNLYVVDRNSAVANGGKVYKVATSAITSATDGGTIAVGAPYIATGLNSPWGVTVNSAGDIYVSEPGPGNSSNKIYKYASGTTTQTTFVSTGLSSPRSMDIDDAGNIYEAEAGIAAGDRSINMISPAGVVTKLFTTGDSPTAVAVDASGNLYFTGYNFGSILKSTASGYAISPTLPAGLIFNNYTGVISGTPTAASAAANYTVTATNAAGNATAVVNITVNPNTFLTGYAYRLPLTLNTTGLGINANLTRFPVLLKIVDPGLIITTGGCSNRVQFPNGPAYDFAFTDPSAPLTELPYQIESYDQTTGTIFVWVQIPTIYRTNNNSLNFFYGNVTAPATHTTAFYQNTWKTVNTTSSNYKAVWHFGEVPSTTTATLIDATGSGNDLTASATNITRSNAQILTGTTLNGGTVSKTTAAGLTALNTPITMSTWMYYGAYPAYAANAMVLQNGTSYSQIAFRGTANSSISNNSNGGAIVVSSDLTPASGAWHYVVYSYNGTTNSIYIDGALAKTSTTGTNIGTPNTIVFGSYNVGGNENFTGTIDESRVISTALSADWVKAEFNNQSDPGGFTIEGTTTADPVNVTTIPGGVTYTYNGSTYQSNITGASATPSFNGKENFIISGATTLTSAMTLYGLTVNSGISLGVNGQTLNVGCNIVNNGAITYGSTNSAINFNGSLAAQTYTAAATGNTTSIGSLTINNSAAGTITLSGGPVDIYNALTLPSGKLVIDPTTIFTLKSTATATAYVGTLPAASTITGTVSVERYITGGTINYRGYRLISSPVYAATVGGNRVTSVNYLKNTSYLTGTTDVGTNGFDLAGNPTLYLFREDRVPLTTSFTNGSYRGINTISTTPNYNIDIDGGPINIPVGNGVQFFYRGDRNVATITAQRNVNYVPTSAVITATGTLNTGQITVKNWYTPNSANLGYTTTTTTVRGYNLVGNPYASTIDWDTFNTTTSTSGIYGVNIGNTIYELNPRTKNFATYQKGVTPGTGTGTNNGSRYIVSGQGFFVVATSAAAQLIFNESAKSTVQNTVNTTLLMADKATVRSVAAANTDPDTHVRLQLLKDTVNNDDIYIGFQSNATPAYTFDEDAAYRPGIGVISLSSLSADNVSLSINRLPLLQKNQKIRLKVNATESGVYQLNLTEQKNIPDLYDIWLMDSFKKDSLNIRLYKSYSFNIERADTNTYSSARFSLIIRQNPDKGLRLLNFTGTKAKAGAQLLWVTENESNYTNFTVEKSIDGGKTFNVVGGLLSSGIGRYTLTDPSPITGVNQYRLKQDDVNGSISYSKSINIIYANVNDITENKNFMVFPNPVSSTINLSVVGQQSNSTSYTIVISNSNGEIVKSVTSPQPNWQDNVGNLIPGSYFIRVTNNKTKTDLGIAKFIKL</sequence>
<dbReference type="Gene3D" id="2.120.10.30">
    <property type="entry name" value="TolB, C-terminal domain"/>
    <property type="match status" value="2"/>
</dbReference>
<reference evidence="6" key="2">
    <citation type="submission" date="2019-03" db="EMBL/GenBank/DDBJ databases">
        <authorList>
            <person name="Yan Y.-Q."/>
            <person name="Du Z.-J."/>
        </authorList>
    </citation>
    <scope>NUCLEOTIDE SEQUENCE</scope>
    <source>
        <strain evidence="6">PP-F2FG21</strain>
    </source>
</reference>
<dbReference type="PANTHER" id="PTHR24104:SF25">
    <property type="entry name" value="PROTEIN LIN-41"/>
    <property type="match status" value="1"/>
</dbReference>
<dbReference type="GO" id="GO:0008270">
    <property type="term" value="F:zinc ion binding"/>
    <property type="evidence" value="ECO:0007669"/>
    <property type="project" value="UniProtKB-KW"/>
</dbReference>
<evidence type="ECO:0000313" key="7">
    <source>
        <dbReference type="Proteomes" id="UP000297248"/>
    </source>
</evidence>
<accession>A0A4Y8AID2</accession>
<dbReference type="Gene3D" id="2.60.120.200">
    <property type="match status" value="1"/>
</dbReference>
<name>A0A4Y8AID2_9SPHI</name>
<dbReference type="PROSITE" id="PS51125">
    <property type="entry name" value="NHL"/>
    <property type="match status" value="1"/>
</dbReference>
<dbReference type="GO" id="GO:0005975">
    <property type="term" value="P:carbohydrate metabolic process"/>
    <property type="evidence" value="ECO:0007669"/>
    <property type="project" value="UniProtKB-ARBA"/>
</dbReference>
<dbReference type="Gene3D" id="2.60.40.10">
    <property type="entry name" value="Immunoglobulins"/>
    <property type="match status" value="2"/>
</dbReference>
<evidence type="ECO:0000313" key="8">
    <source>
        <dbReference type="Proteomes" id="UP000583101"/>
    </source>
</evidence>
<dbReference type="GO" id="GO:0005509">
    <property type="term" value="F:calcium ion binding"/>
    <property type="evidence" value="ECO:0007669"/>
    <property type="project" value="InterPro"/>
</dbReference>
<dbReference type="InterPro" id="IPR011042">
    <property type="entry name" value="6-blade_b-propeller_TolB-like"/>
</dbReference>
<feature type="repeat" description="NHL" evidence="2">
    <location>
        <begin position="431"/>
        <end position="461"/>
    </location>
</feature>
<evidence type="ECO:0000259" key="4">
    <source>
        <dbReference type="Pfam" id="PF18962"/>
    </source>
</evidence>
<dbReference type="InterPro" id="IPR001258">
    <property type="entry name" value="NHL_repeat"/>
</dbReference>
<dbReference type="GO" id="GO:0016020">
    <property type="term" value="C:membrane"/>
    <property type="evidence" value="ECO:0007669"/>
    <property type="project" value="InterPro"/>
</dbReference>
<dbReference type="Gene3D" id="2.40.10.500">
    <property type="match status" value="2"/>
</dbReference>
<dbReference type="Pfam" id="PF13385">
    <property type="entry name" value="Laminin_G_3"/>
    <property type="match status" value="1"/>
</dbReference>
<dbReference type="InterPro" id="IPR013783">
    <property type="entry name" value="Ig-like_fold"/>
</dbReference>
<dbReference type="SUPFAM" id="SSF49313">
    <property type="entry name" value="Cadherin-like"/>
    <property type="match status" value="1"/>
</dbReference>
<organism evidence="6 7">
    <name type="scientific">Mucilaginibacter phyllosphaerae</name>
    <dbReference type="NCBI Taxonomy" id="1812349"/>
    <lineage>
        <taxon>Bacteria</taxon>
        <taxon>Pseudomonadati</taxon>
        <taxon>Bacteroidota</taxon>
        <taxon>Sphingobacteriia</taxon>
        <taxon>Sphingobacteriales</taxon>
        <taxon>Sphingobacteriaceae</taxon>
        <taxon>Mucilaginibacter</taxon>
    </lineage>
</organism>
<evidence type="ECO:0000313" key="5">
    <source>
        <dbReference type="EMBL" id="MBB3968451.1"/>
    </source>
</evidence>
<evidence type="ECO:0000256" key="2">
    <source>
        <dbReference type="PROSITE-ProRule" id="PRU00504"/>
    </source>
</evidence>
<dbReference type="Proteomes" id="UP000583101">
    <property type="component" value="Unassembled WGS sequence"/>
</dbReference>
<dbReference type="GO" id="GO:0004553">
    <property type="term" value="F:hydrolase activity, hydrolyzing O-glycosyl compounds"/>
    <property type="evidence" value="ECO:0007669"/>
    <property type="project" value="UniProtKB-ARBA"/>
</dbReference>
<evidence type="ECO:0000259" key="3">
    <source>
        <dbReference type="Pfam" id="PF10102"/>
    </source>
</evidence>
<dbReference type="InterPro" id="IPR026444">
    <property type="entry name" value="Secre_tail"/>
</dbReference>
<dbReference type="Pfam" id="PF10102">
    <property type="entry name" value="DUF2341"/>
    <property type="match status" value="1"/>
</dbReference>
<evidence type="ECO:0000313" key="6">
    <source>
        <dbReference type="EMBL" id="TEW67901.1"/>
    </source>
</evidence>
<comment type="caution">
    <text evidence="6">The sequence shown here is derived from an EMBL/GenBank/DDBJ whole genome shotgun (WGS) entry which is preliminary data.</text>
</comment>
<feature type="domain" description="Secretion system C-terminal sorting" evidence="4">
    <location>
        <begin position="2041"/>
        <end position="2109"/>
    </location>
</feature>
<keyword evidence="1" id="KW-0677">Repeat</keyword>
<dbReference type="Proteomes" id="UP000297248">
    <property type="component" value="Unassembled WGS sequence"/>
</dbReference>
<keyword evidence="8" id="KW-1185">Reference proteome</keyword>
<proteinExistence type="predicted"/>
<dbReference type="Pfam" id="PF05345">
    <property type="entry name" value="He_PIG"/>
    <property type="match status" value="3"/>
</dbReference>
<dbReference type="OrthoDB" id="101122at2"/>
<dbReference type="EMBL" id="JACIEG010000002">
    <property type="protein sequence ID" value="MBB3968451.1"/>
    <property type="molecule type" value="Genomic_DNA"/>
</dbReference>
<dbReference type="PANTHER" id="PTHR24104">
    <property type="entry name" value="E3 UBIQUITIN-PROTEIN LIGASE NHLRC1-RELATED"/>
    <property type="match status" value="1"/>
</dbReference>
<dbReference type="SUPFAM" id="SSF49899">
    <property type="entry name" value="Concanavalin A-like lectins/glucanases"/>
    <property type="match status" value="1"/>
</dbReference>
<feature type="domain" description="DUF2341" evidence="3">
    <location>
        <begin position="1031"/>
        <end position="1083"/>
    </location>
</feature>
<dbReference type="InterPro" id="IPR013320">
    <property type="entry name" value="ConA-like_dom_sf"/>
</dbReference>